<keyword evidence="7" id="KW-1185">Reference proteome</keyword>
<feature type="domain" description="HTH lysR-type" evidence="5">
    <location>
        <begin position="7"/>
        <end position="64"/>
    </location>
</feature>
<dbReference type="PRINTS" id="PR00039">
    <property type="entry name" value="HTHLYSR"/>
</dbReference>
<dbReference type="SUPFAM" id="SSF53850">
    <property type="entry name" value="Periplasmic binding protein-like II"/>
    <property type="match status" value="1"/>
</dbReference>
<comment type="similarity">
    <text evidence="1">Belongs to the LysR transcriptional regulatory family.</text>
</comment>
<dbReference type="AlphaFoldDB" id="A0A1H6QII9"/>
<protein>
    <submittedName>
        <fullName evidence="6">DNA-binding transcriptional regulator, LysR family</fullName>
    </submittedName>
</protein>
<evidence type="ECO:0000256" key="2">
    <source>
        <dbReference type="ARBA" id="ARBA00023015"/>
    </source>
</evidence>
<dbReference type="InterPro" id="IPR058163">
    <property type="entry name" value="LysR-type_TF_proteobact-type"/>
</dbReference>
<dbReference type="RefSeq" id="WP_091332869.1">
    <property type="nucleotide sequence ID" value="NZ_FNYC01000001.1"/>
</dbReference>
<dbReference type="Pfam" id="PF00126">
    <property type="entry name" value="HTH_1"/>
    <property type="match status" value="1"/>
</dbReference>
<dbReference type="PANTHER" id="PTHR30537">
    <property type="entry name" value="HTH-TYPE TRANSCRIPTIONAL REGULATOR"/>
    <property type="match status" value="1"/>
</dbReference>
<reference evidence="6 7" key="1">
    <citation type="submission" date="2016-10" db="EMBL/GenBank/DDBJ databases">
        <authorList>
            <person name="de Groot N.N."/>
        </authorList>
    </citation>
    <scope>NUCLEOTIDE SEQUENCE [LARGE SCALE GENOMIC DNA]</scope>
    <source>
        <strain evidence="6 7">DSM 26515</strain>
    </source>
</reference>
<dbReference type="GO" id="GO:0043565">
    <property type="term" value="F:sequence-specific DNA binding"/>
    <property type="evidence" value="ECO:0007669"/>
    <property type="project" value="TreeGrafter"/>
</dbReference>
<dbReference type="GO" id="GO:0006351">
    <property type="term" value="P:DNA-templated transcription"/>
    <property type="evidence" value="ECO:0007669"/>
    <property type="project" value="TreeGrafter"/>
</dbReference>
<dbReference type="InterPro" id="IPR036390">
    <property type="entry name" value="WH_DNA-bd_sf"/>
</dbReference>
<sequence>MTDRELPSLHALRAFEAAARLGSMSLAARELHVTHGAISRQVRALEEALGHPLFRRQGRGVEPTTAGRQLQESCHAAFAQLRDSWIRLRQAQAESALVLGCSGSVLARWVIPRLERLRHELPDLRLHLAAQEEPAALAGVDVALLLVTPPWPASWQVHDLAPECIGPVLSPRHPDAERLLGLPAAALGEEPLLYTASRPQAWPDWARAMGLPPGSMRQAQALPHLYFLLEAAAAGLGVAITPQPLVADDLASGRLLAPWGFRDTGGRWVLASTRSGDSRVEALAAWIRDELAGR</sequence>
<dbReference type="OrthoDB" id="5526340at2"/>
<dbReference type="Gene3D" id="3.40.190.10">
    <property type="entry name" value="Periplasmic binding protein-like II"/>
    <property type="match status" value="2"/>
</dbReference>
<dbReference type="Gene3D" id="1.10.10.10">
    <property type="entry name" value="Winged helix-like DNA-binding domain superfamily/Winged helix DNA-binding domain"/>
    <property type="match status" value="1"/>
</dbReference>
<evidence type="ECO:0000256" key="1">
    <source>
        <dbReference type="ARBA" id="ARBA00009437"/>
    </source>
</evidence>
<dbReference type="PROSITE" id="PS50931">
    <property type="entry name" value="HTH_LYSR"/>
    <property type="match status" value="1"/>
</dbReference>
<dbReference type="STRING" id="529704.SAMN02927913_0319"/>
<gene>
    <name evidence="6" type="ORF">SAMN04487997_0404</name>
</gene>
<dbReference type="Proteomes" id="UP000199420">
    <property type="component" value="Unassembled WGS sequence"/>
</dbReference>
<dbReference type="SUPFAM" id="SSF46785">
    <property type="entry name" value="Winged helix' DNA-binding domain"/>
    <property type="match status" value="1"/>
</dbReference>
<dbReference type="FunFam" id="3.40.190.10:FF:000017">
    <property type="entry name" value="Glycine cleavage system transcriptional activator"/>
    <property type="match status" value="1"/>
</dbReference>
<dbReference type="InterPro" id="IPR036388">
    <property type="entry name" value="WH-like_DNA-bd_sf"/>
</dbReference>
<evidence type="ECO:0000259" key="5">
    <source>
        <dbReference type="PROSITE" id="PS50931"/>
    </source>
</evidence>
<evidence type="ECO:0000256" key="4">
    <source>
        <dbReference type="ARBA" id="ARBA00023163"/>
    </source>
</evidence>
<proteinExistence type="inferred from homology"/>
<dbReference type="Pfam" id="PF03466">
    <property type="entry name" value="LysR_substrate"/>
    <property type="match status" value="1"/>
</dbReference>
<dbReference type="PANTHER" id="PTHR30537:SF74">
    <property type="entry name" value="HTH-TYPE TRANSCRIPTIONAL REGULATOR TRPI"/>
    <property type="match status" value="1"/>
</dbReference>
<accession>A0A1H6QII9</accession>
<dbReference type="InterPro" id="IPR005119">
    <property type="entry name" value="LysR_subst-bd"/>
</dbReference>
<dbReference type="FunFam" id="1.10.10.10:FF:000001">
    <property type="entry name" value="LysR family transcriptional regulator"/>
    <property type="match status" value="1"/>
</dbReference>
<evidence type="ECO:0000256" key="3">
    <source>
        <dbReference type="ARBA" id="ARBA00023125"/>
    </source>
</evidence>
<dbReference type="GO" id="GO:0003700">
    <property type="term" value="F:DNA-binding transcription factor activity"/>
    <property type="evidence" value="ECO:0007669"/>
    <property type="project" value="InterPro"/>
</dbReference>
<keyword evidence="4" id="KW-0804">Transcription</keyword>
<evidence type="ECO:0000313" key="6">
    <source>
        <dbReference type="EMBL" id="SEI39270.1"/>
    </source>
</evidence>
<dbReference type="EMBL" id="FNYC01000001">
    <property type="protein sequence ID" value="SEI39270.1"/>
    <property type="molecule type" value="Genomic_DNA"/>
</dbReference>
<dbReference type="InterPro" id="IPR000847">
    <property type="entry name" value="LysR_HTH_N"/>
</dbReference>
<keyword evidence="3 6" id="KW-0238">DNA-binding</keyword>
<name>A0A1H6QII9_9GAMM</name>
<evidence type="ECO:0000313" key="7">
    <source>
        <dbReference type="Proteomes" id="UP000199420"/>
    </source>
</evidence>
<organism evidence="6 7">
    <name type="scientific">Frateuria terrea</name>
    <dbReference type="NCBI Taxonomy" id="529704"/>
    <lineage>
        <taxon>Bacteria</taxon>
        <taxon>Pseudomonadati</taxon>
        <taxon>Pseudomonadota</taxon>
        <taxon>Gammaproteobacteria</taxon>
        <taxon>Lysobacterales</taxon>
        <taxon>Rhodanobacteraceae</taxon>
        <taxon>Frateuria</taxon>
    </lineage>
</organism>
<keyword evidence="2" id="KW-0805">Transcription regulation</keyword>